<proteinExistence type="predicted"/>
<dbReference type="Proteomes" id="UP000050349">
    <property type="component" value="Unassembled WGS sequence"/>
</dbReference>
<dbReference type="EMBL" id="LJXB01000053">
    <property type="protein sequence ID" value="KPU61515.1"/>
    <property type="molecule type" value="Genomic_DNA"/>
</dbReference>
<gene>
    <name evidence="1" type="ORF">AN403_5480</name>
</gene>
<accession>A0A0P8X5V8</accession>
<sequence length="140" mass="16332">MNSQCALAFIQMARFIGGDRYSNLLTSTQLFKETHRAQDGLWSLFRVSRRVFKHRVNCGHGRQHVGLTFKRFACRVSWRSIGHIFYLGYMNHFMEHDKLEGNNLIGWSHIPCESCNEIAAYEHVAIRPRSDIFPLYLLKG</sequence>
<name>A0A0P8X5V8_PSEFL</name>
<protein>
    <submittedName>
        <fullName evidence="1">Uncharacterized protein</fullName>
    </submittedName>
</protein>
<organism evidence="1 2">
    <name type="scientific">Pseudomonas fluorescens</name>
    <dbReference type="NCBI Taxonomy" id="294"/>
    <lineage>
        <taxon>Bacteria</taxon>
        <taxon>Pseudomonadati</taxon>
        <taxon>Pseudomonadota</taxon>
        <taxon>Gammaproteobacteria</taxon>
        <taxon>Pseudomonadales</taxon>
        <taxon>Pseudomonadaceae</taxon>
        <taxon>Pseudomonas</taxon>
    </lineage>
</organism>
<dbReference type="AlphaFoldDB" id="A0A0P8X5V8"/>
<reference evidence="1 2" key="1">
    <citation type="submission" date="2015-09" db="EMBL/GenBank/DDBJ databases">
        <authorList>
            <person name="Jackson K.R."/>
            <person name="Lunt B.L."/>
            <person name="Fisher J.N.B."/>
            <person name="Gardner A.V."/>
            <person name="Bailey M.E."/>
            <person name="Deus L.M."/>
            <person name="Earl A.S."/>
            <person name="Gibby P.D."/>
            <person name="Hartmann K.A."/>
            <person name="Liu J.E."/>
            <person name="Manci A.M."/>
            <person name="Nielsen D.A."/>
            <person name="Solomon M.B."/>
            <person name="Breakwell D.P."/>
            <person name="Burnett S.H."/>
            <person name="Grose J.H."/>
        </authorList>
    </citation>
    <scope>NUCLEOTIDE SEQUENCE [LARGE SCALE GENOMIC DNA]</scope>
    <source>
        <strain evidence="1 2">S613</strain>
    </source>
</reference>
<evidence type="ECO:0000313" key="2">
    <source>
        <dbReference type="Proteomes" id="UP000050349"/>
    </source>
</evidence>
<evidence type="ECO:0000313" key="1">
    <source>
        <dbReference type="EMBL" id="KPU61515.1"/>
    </source>
</evidence>
<comment type="caution">
    <text evidence="1">The sequence shown here is derived from an EMBL/GenBank/DDBJ whole genome shotgun (WGS) entry which is preliminary data.</text>
</comment>